<name>A0A8S5V625_9VIRU</name>
<dbReference type="GO" id="GO:0006260">
    <property type="term" value="P:DNA replication"/>
    <property type="evidence" value="ECO:0007669"/>
    <property type="project" value="InterPro"/>
</dbReference>
<dbReference type="InterPro" id="IPR002631">
    <property type="entry name" value="Plasmid_rep_OBD"/>
</dbReference>
<feature type="domain" description="Plasmid replication protein origin binding" evidence="1">
    <location>
        <begin position="3"/>
        <end position="116"/>
    </location>
</feature>
<dbReference type="Gene3D" id="3.40.1310.30">
    <property type="match status" value="1"/>
</dbReference>
<protein>
    <submittedName>
        <fullName evidence="2">Plasmid like replication protein</fullName>
    </submittedName>
</protein>
<sequence>MIKKRNWGAVIYKESAPENWKEILKLKGISFAVSPYHDKDVNSDGTIKKPHYHIIMCFPGPTTDTTVNSIMKELNQPIAIALESVRGYYRYLTHKDNPEKYQYDEKEIELYNGFDVTDVLNSFEVFQCLKQIQVLIIEKNIIEYCELLDYLIDAEYMEFWNVASSHTLFLNTYITSRRNRIKNQVFNT</sequence>
<dbReference type="Pfam" id="PF01719">
    <property type="entry name" value="Rep_OBD"/>
    <property type="match status" value="1"/>
</dbReference>
<accession>A0A8S5V625</accession>
<reference evidence="2" key="1">
    <citation type="journal article" date="2021" name="Proc. Natl. Acad. Sci. U.S.A.">
        <title>A Catalog of Tens of Thousands of Viruses from Human Metagenomes Reveals Hidden Associations with Chronic Diseases.</title>
        <authorList>
            <person name="Tisza M.J."/>
            <person name="Buck C.B."/>
        </authorList>
    </citation>
    <scope>NUCLEOTIDE SEQUENCE</scope>
    <source>
        <strain evidence="2">CtDDr4</strain>
    </source>
</reference>
<dbReference type="GO" id="GO:0003677">
    <property type="term" value="F:DNA binding"/>
    <property type="evidence" value="ECO:0007669"/>
    <property type="project" value="InterPro"/>
</dbReference>
<proteinExistence type="predicted"/>
<dbReference type="GO" id="GO:0003916">
    <property type="term" value="F:DNA topoisomerase activity"/>
    <property type="evidence" value="ECO:0007669"/>
    <property type="project" value="InterPro"/>
</dbReference>
<evidence type="ECO:0000313" key="2">
    <source>
        <dbReference type="EMBL" id="DAG02164.1"/>
    </source>
</evidence>
<dbReference type="EMBL" id="BK016205">
    <property type="protein sequence ID" value="DAG02164.1"/>
    <property type="molecule type" value="Genomic_DNA"/>
</dbReference>
<evidence type="ECO:0000259" key="1">
    <source>
        <dbReference type="Pfam" id="PF01719"/>
    </source>
</evidence>
<organism evidence="2">
    <name type="scientific">Inoviridae sp. ctDDr4</name>
    <dbReference type="NCBI Taxonomy" id="2825777"/>
    <lineage>
        <taxon>Viruses</taxon>
        <taxon>Monodnaviria</taxon>
        <taxon>Loebvirae</taxon>
        <taxon>Hofneiviricota</taxon>
        <taxon>Faserviricetes</taxon>
        <taxon>Tubulavirales</taxon>
        <taxon>Inoviridae</taxon>
    </lineage>
</organism>